<dbReference type="OrthoDB" id="8190514at2759"/>
<evidence type="ECO:0000256" key="4">
    <source>
        <dbReference type="SAM" id="SignalP"/>
    </source>
</evidence>
<keyword evidence="5" id="KW-1185">Reference proteome</keyword>
<dbReference type="PANTHER" id="PTHR11008">
    <property type="entry name" value="PROTEIN TAKEOUT-LIKE PROTEIN"/>
    <property type="match status" value="1"/>
</dbReference>
<evidence type="ECO:0000313" key="6">
    <source>
        <dbReference type="RefSeq" id="XP_034234948.1"/>
    </source>
</evidence>
<evidence type="ECO:0000313" key="5">
    <source>
        <dbReference type="Proteomes" id="UP000515158"/>
    </source>
</evidence>
<evidence type="ECO:0000256" key="3">
    <source>
        <dbReference type="ARBA" id="ARBA00060902"/>
    </source>
</evidence>
<feature type="chain" id="PRO_5027828331" evidence="4">
    <location>
        <begin position="20"/>
        <end position="247"/>
    </location>
</feature>
<dbReference type="FunFam" id="3.15.10.30:FF:000001">
    <property type="entry name" value="Takeout-like protein 1"/>
    <property type="match status" value="1"/>
</dbReference>
<evidence type="ECO:0000256" key="2">
    <source>
        <dbReference type="ARBA" id="ARBA00023108"/>
    </source>
</evidence>
<dbReference type="SMART" id="SM00700">
    <property type="entry name" value="JHBP"/>
    <property type="match status" value="1"/>
</dbReference>
<dbReference type="GO" id="GO:0007623">
    <property type="term" value="P:circadian rhythm"/>
    <property type="evidence" value="ECO:0007669"/>
    <property type="project" value="UniProtKB-ARBA"/>
</dbReference>
<dbReference type="PANTHER" id="PTHR11008:SF18">
    <property type="entry name" value="BCDNA.GH05536-RELATED"/>
    <property type="match status" value="1"/>
</dbReference>
<evidence type="ECO:0000256" key="1">
    <source>
        <dbReference type="ARBA" id="ARBA00022729"/>
    </source>
</evidence>
<dbReference type="Gene3D" id="3.15.10.30">
    <property type="entry name" value="Haemolymph juvenile hormone binding protein"/>
    <property type="match status" value="1"/>
</dbReference>
<gene>
    <name evidence="6" type="primary">LOC117641589</name>
</gene>
<comment type="similarity">
    <text evidence="3">Belongs to the TO family.</text>
</comment>
<name>A0A6P8Y5R4_THRPL</name>
<dbReference type="GO" id="GO:0005615">
    <property type="term" value="C:extracellular space"/>
    <property type="evidence" value="ECO:0007669"/>
    <property type="project" value="TreeGrafter"/>
</dbReference>
<dbReference type="GeneID" id="117641589"/>
<reference evidence="6" key="1">
    <citation type="submission" date="2025-08" db="UniProtKB">
        <authorList>
            <consortium name="RefSeq"/>
        </authorList>
    </citation>
    <scope>IDENTIFICATION</scope>
    <source>
        <tissue evidence="6">Total insect</tissue>
    </source>
</reference>
<dbReference type="Proteomes" id="UP000515158">
    <property type="component" value="Unplaced"/>
</dbReference>
<protein>
    <submittedName>
        <fullName evidence="6">Protein takeout-like</fullName>
    </submittedName>
</protein>
<dbReference type="RefSeq" id="XP_034234948.1">
    <property type="nucleotide sequence ID" value="XM_034379057.1"/>
</dbReference>
<dbReference type="InterPro" id="IPR038606">
    <property type="entry name" value="To_sf"/>
</dbReference>
<dbReference type="InterPro" id="IPR010562">
    <property type="entry name" value="Haemolymph_juvenile_hormone-bd"/>
</dbReference>
<dbReference type="Pfam" id="PF06585">
    <property type="entry name" value="JHBP"/>
    <property type="match status" value="1"/>
</dbReference>
<feature type="signal peptide" evidence="4">
    <location>
        <begin position="1"/>
        <end position="19"/>
    </location>
</feature>
<organism evidence="6">
    <name type="scientific">Thrips palmi</name>
    <name type="common">Melon thrips</name>
    <dbReference type="NCBI Taxonomy" id="161013"/>
    <lineage>
        <taxon>Eukaryota</taxon>
        <taxon>Metazoa</taxon>
        <taxon>Ecdysozoa</taxon>
        <taxon>Arthropoda</taxon>
        <taxon>Hexapoda</taxon>
        <taxon>Insecta</taxon>
        <taxon>Pterygota</taxon>
        <taxon>Neoptera</taxon>
        <taxon>Paraneoptera</taxon>
        <taxon>Thysanoptera</taxon>
        <taxon>Terebrantia</taxon>
        <taxon>Thripoidea</taxon>
        <taxon>Thripidae</taxon>
        <taxon>Thrips</taxon>
    </lineage>
</organism>
<keyword evidence="2" id="KW-0090">Biological rhythms</keyword>
<dbReference type="AlphaFoldDB" id="A0A6P8Y5R4"/>
<accession>A0A6P8Y5R4</accession>
<dbReference type="InParanoid" id="A0A6P8Y5R4"/>
<sequence>MAKQAVSLVLLALCAASLAARLPGSWPTCQYKDPNFNKCLSSSIEKVVYLLKDGDKQLGLNPIGPLKVDEMTLDLGSGPFSLLLNAKDISFQGLEKTTFKEASVDMDKHEIKLKAFTPNMRLDFMYQASGKILVIAVKGDGPANIELDAPTTDVVIKGEPFQKKGKTYWNITDFKIDIAPTHMKSHFHELLKGNAAVSEQVNGFLNSDWKLFFQQIKGPAEEAFGQIFKSMAQRVFSRVPINDIFLD</sequence>
<proteinExistence type="inferred from homology"/>
<keyword evidence="1 4" id="KW-0732">Signal</keyword>
<dbReference type="KEGG" id="tpal:117641589"/>